<dbReference type="InterPro" id="IPR008863">
    <property type="entry name" value="Toxic_anion-R_TelA"/>
</dbReference>
<accession>A0A6J6PR67</accession>
<dbReference type="PIRSF" id="PIRSF026508">
    <property type="entry name" value="TelA"/>
    <property type="match status" value="1"/>
</dbReference>
<dbReference type="Pfam" id="PF05816">
    <property type="entry name" value="TelA"/>
    <property type="match status" value="1"/>
</dbReference>
<dbReference type="AlphaFoldDB" id="A0A6J6PR67"/>
<name>A0A6J6PR67_9ZZZZ</name>
<dbReference type="EMBL" id="CAEZXR010000090">
    <property type="protein sequence ID" value="CAB4700952.1"/>
    <property type="molecule type" value="Genomic_DNA"/>
</dbReference>
<evidence type="ECO:0000256" key="1">
    <source>
        <dbReference type="SAM" id="MobiDB-lite"/>
    </source>
</evidence>
<proteinExistence type="predicted"/>
<organism evidence="2">
    <name type="scientific">freshwater metagenome</name>
    <dbReference type="NCBI Taxonomy" id="449393"/>
    <lineage>
        <taxon>unclassified sequences</taxon>
        <taxon>metagenomes</taxon>
        <taxon>ecological metagenomes</taxon>
    </lineage>
</organism>
<sequence length="419" mass="45080">MSTPSDPTPDGPGSAAQAAPLAPPETLTLTAPEAPGAVATTQAPAMAPQVAPEVIPELDAKVDGFLQALADAPSRSPEFAAQAENVRTMGDSDIRKAAETSNRMLNQPVRALKEGGIAQGSEVGKTLLELRRTIEDLDPSEATGTRKLMGFLPFGDKVQDYFRKYQSSQSQLNAILHSLRNGQDELTKDNVALNLEKSNLWSVMGRLNQYVYVAERLDAKLSARIAELELSDPEAAKALSQDVLFYVRQKHQDLLTQLAVSIQSYLAIDVIIKNNIELIKGVDRASTTTVSALRTAVIVAQALGNQKLVLDQVTALNATTSGMIQRTSEMLRENSAAIQEQAASATIGMEQLQAAFANIYATMDSIDEFKLKALDNMAATIGVLETEVEKSREYLDRVKAHDDRNATGSLDLGGTSSVL</sequence>
<dbReference type="PANTHER" id="PTHR38432">
    <property type="entry name" value="TELA-LIKE PROTEIN SAOUHSC_01408"/>
    <property type="match status" value="1"/>
</dbReference>
<dbReference type="PANTHER" id="PTHR38432:SF1">
    <property type="entry name" value="TELA-LIKE PROTEIN SAOUHSC_01408"/>
    <property type="match status" value="1"/>
</dbReference>
<reference evidence="2" key="1">
    <citation type="submission" date="2020-05" db="EMBL/GenBank/DDBJ databases">
        <authorList>
            <person name="Chiriac C."/>
            <person name="Salcher M."/>
            <person name="Ghai R."/>
            <person name="Kavagutti S V."/>
        </authorList>
    </citation>
    <scope>NUCLEOTIDE SEQUENCE</scope>
</reference>
<feature type="compositionally biased region" description="Pro residues" evidence="1">
    <location>
        <begin position="1"/>
        <end position="10"/>
    </location>
</feature>
<protein>
    <submittedName>
        <fullName evidence="2">Unannotated protein</fullName>
    </submittedName>
</protein>
<evidence type="ECO:0000313" key="2">
    <source>
        <dbReference type="EMBL" id="CAB4700952.1"/>
    </source>
</evidence>
<feature type="region of interest" description="Disordered" evidence="1">
    <location>
        <begin position="1"/>
        <end position="29"/>
    </location>
</feature>
<gene>
    <name evidence="2" type="ORF">UFOPK2579_00938</name>
</gene>